<reference evidence="4 5" key="1">
    <citation type="submission" date="2020-07" db="EMBL/GenBank/DDBJ databases">
        <title>Sequencing the genomes of 1000 actinobacteria strains.</title>
        <authorList>
            <person name="Klenk H.-P."/>
        </authorList>
    </citation>
    <scope>NUCLEOTIDE SEQUENCE [LARGE SCALE GENOMIC DNA]</scope>
    <source>
        <strain evidence="4 5">DSM 19663</strain>
    </source>
</reference>
<evidence type="ECO:0008006" key="6">
    <source>
        <dbReference type="Google" id="ProtNLM"/>
    </source>
</evidence>
<dbReference type="Proteomes" id="UP000585905">
    <property type="component" value="Unassembled WGS sequence"/>
</dbReference>
<sequence length="395" mass="42297">MVTPLSTVEVRRQLWAARNQVPLGTITMLAGMAGIAKSTILAWFIARWTQGTLEGDLFGKPVVVALINGEDDTSTVLVPRLKAAGANLDYVVSMSSVAVSDEDSDWITSPSLADDLQAIREQLIETGAKVLIVDPIISLMRGDSHRLDDVRKNLDPLASMAAELGVAVVCVAHFNKGGGNASDKVSGSHAFRDITRSLLLLAVDDETDERILTVEKSNYSAVKPSVAFQVDSVEMPTTDGESTLVGRAIMLGDSSVTVQDLLRRDQTVLGERSAELVEFIKGHPEGVRAEEVSDALELPINQARTYLSRLASSGRVERLERGRYGPVRNSNATRTPPVASVATVAFPEFATHITDTTPPVAVAKALRSGICPVCKLESHPSNEPHGFVHPGCDAA</sequence>
<accession>A0A839EA05</accession>
<gene>
    <name evidence="4" type="ORF">FHX53_000598</name>
</gene>
<dbReference type="GO" id="GO:0006355">
    <property type="term" value="P:regulation of DNA-templated transcription"/>
    <property type="evidence" value="ECO:0007669"/>
    <property type="project" value="InterPro"/>
</dbReference>
<proteinExistence type="predicted"/>
<evidence type="ECO:0000256" key="3">
    <source>
        <dbReference type="SAM" id="Phobius"/>
    </source>
</evidence>
<dbReference type="InterPro" id="IPR006793">
    <property type="entry name" value="FaeA"/>
</dbReference>
<evidence type="ECO:0000256" key="2">
    <source>
        <dbReference type="ARBA" id="ARBA00023163"/>
    </source>
</evidence>
<name>A0A839EA05_9MICO</name>
<dbReference type="Gene3D" id="3.40.50.300">
    <property type="entry name" value="P-loop containing nucleotide triphosphate hydrolases"/>
    <property type="match status" value="1"/>
</dbReference>
<evidence type="ECO:0000256" key="1">
    <source>
        <dbReference type="ARBA" id="ARBA00023015"/>
    </source>
</evidence>
<dbReference type="InterPro" id="IPR036388">
    <property type="entry name" value="WH-like_DNA-bd_sf"/>
</dbReference>
<keyword evidence="3" id="KW-0812">Transmembrane</keyword>
<keyword evidence="1" id="KW-0805">Transcription regulation</keyword>
<dbReference type="AlphaFoldDB" id="A0A839EA05"/>
<protein>
    <recommendedName>
        <fullName evidence="6">AAA domain-containing protein</fullName>
    </recommendedName>
</protein>
<keyword evidence="2" id="KW-0804">Transcription</keyword>
<dbReference type="InterPro" id="IPR027417">
    <property type="entry name" value="P-loop_NTPase"/>
</dbReference>
<feature type="transmembrane region" description="Helical" evidence="3">
    <location>
        <begin position="21"/>
        <end position="46"/>
    </location>
</feature>
<keyword evidence="3" id="KW-0472">Membrane</keyword>
<dbReference type="InterPro" id="IPR036390">
    <property type="entry name" value="WH_DNA-bd_sf"/>
</dbReference>
<dbReference type="SUPFAM" id="SSF46785">
    <property type="entry name" value="Winged helix' DNA-binding domain"/>
    <property type="match status" value="1"/>
</dbReference>
<dbReference type="EMBL" id="JACGWX010000001">
    <property type="protein sequence ID" value="MBA8847034.1"/>
    <property type="molecule type" value="Genomic_DNA"/>
</dbReference>
<keyword evidence="3" id="KW-1133">Transmembrane helix</keyword>
<evidence type="ECO:0000313" key="4">
    <source>
        <dbReference type="EMBL" id="MBA8847034.1"/>
    </source>
</evidence>
<dbReference type="RefSeq" id="WP_182489855.1">
    <property type="nucleotide sequence ID" value="NZ_BAAAOV010000007.1"/>
</dbReference>
<dbReference type="Pfam" id="PF13481">
    <property type="entry name" value="AAA_25"/>
    <property type="match status" value="1"/>
</dbReference>
<comment type="caution">
    <text evidence="4">The sequence shown here is derived from an EMBL/GenBank/DDBJ whole genome shotgun (WGS) entry which is preliminary data.</text>
</comment>
<evidence type="ECO:0000313" key="5">
    <source>
        <dbReference type="Proteomes" id="UP000585905"/>
    </source>
</evidence>
<dbReference type="Pfam" id="PF04703">
    <property type="entry name" value="FaeA"/>
    <property type="match status" value="1"/>
</dbReference>
<dbReference type="SUPFAM" id="SSF52540">
    <property type="entry name" value="P-loop containing nucleoside triphosphate hydrolases"/>
    <property type="match status" value="1"/>
</dbReference>
<keyword evidence="5" id="KW-1185">Reference proteome</keyword>
<organism evidence="4 5">
    <name type="scientific">Microcella alkalica</name>
    <dbReference type="NCBI Taxonomy" id="355930"/>
    <lineage>
        <taxon>Bacteria</taxon>
        <taxon>Bacillati</taxon>
        <taxon>Actinomycetota</taxon>
        <taxon>Actinomycetes</taxon>
        <taxon>Micrococcales</taxon>
        <taxon>Microbacteriaceae</taxon>
        <taxon>Microcella</taxon>
    </lineage>
</organism>
<dbReference type="Gene3D" id="1.10.10.10">
    <property type="entry name" value="Winged helix-like DNA-binding domain superfamily/Winged helix DNA-binding domain"/>
    <property type="match status" value="1"/>
</dbReference>